<proteinExistence type="predicted"/>
<evidence type="ECO:0008006" key="3">
    <source>
        <dbReference type="Google" id="ProtNLM"/>
    </source>
</evidence>
<evidence type="ECO:0000313" key="2">
    <source>
        <dbReference type="EMBL" id="GAF76539.1"/>
    </source>
</evidence>
<feature type="compositionally biased region" description="Polar residues" evidence="1">
    <location>
        <begin position="32"/>
        <end position="43"/>
    </location>
</feature>
<comment type="caution">
    <text evidence="2">The sequence shown here is derived from an EMBL/GenBank/DDBJ whole genome shotgun (WGS) entry which is preliminary data.</text>
</comment>
<evidence type="ECO:0000256" key="1">
    <source>
        <dbReference type="SAM" id="MobiDB-lite"/>
    </source>
</evidence>
<name>X0S6B5_9ZZZZ</name>
<dbReference type="AlphaFoldDB" id="X0S6B5"/>
<dbReference type="Gene3D" id="1.10.287.110">
    <property type="entry name" value="DnaJ domain"/>
    <property type="match status" value="1"/>
</dbReference>
<feature type="compositionally biased region" description="Basic and acidic residues" evidence="1">
    <location>
        <begin position="1"/>
        <end position="30"/>
    </location>
</feature>
<gene>
    <name evidence="2" type="ORF">S01H1_11075</name>
</gene>
<dbReference type="EMBL" id="BARS01005646">
    <property type="protein sequence ID" value="GAF76539.1"/>
    <property type="molecule type" value="Genomic_DNA"/>
</dbReference>
<dbReference type="InterPro" id="IPR036869">
    <property type="entry name" value="J_dom_sf"/>
</dbReference>
<feature type="region of interest" description="Disordered" evidence="1">
    <location>
        <begin position="1"/>
        <end position="43"/>
    </location>
</feature>
<reference evidence="2" key="1">
    <citation type="journal article" date="2014" name="Front. Microbiol.">
        <title>High frequency of phylogenetically diverse reductive dehalogenase-homologous genes in deep subseafloor sedimentary metagenomes.</title>
        <authorList>
            <person name="Kawai M."/>
            <person name="Futagami T."/>
            <person name="Toyoda A."/>
            <person name="Takaki Y."/>
            <person name="Nishi S."/>
            <person name="Hori S."/>
            <person name="Arai W."/>
            <person name="Tsubouchi T."/>
            <person name="Morono Y."/>
            <person name="Uchiyama I."/>
            <person name="Ito T."/>
            <person name="Fujiyama A."/>
            <person name="Inagaki F."/>
            <person name="Takami H."/>
        </authorList>
    </citation>
    <scope>NUCLEOTIDE SEQUENCE</scope>
    <source>
        <strain evidence="2">Expedition CK06-06</strain>
    </source>
</reference>
<protein>
    <recommendedName>
        <fullName evidence="3">J domain-containing protein</fullName>
    </recommendedName>
</protein>
<accession>X0S6B5</accession>
<sequence length="43" mass="4938">MEKHKITDKKELRNWLKKNHPDKGGDREECSNVMSAAQSNGLI</sequence>
<organism evidence="2">
    <name type="scientific">marine sediment metagenome</name>
    <dbReference type="NCBI Taxonomy" id="412755"/>
    <lineage>
        <taxon>unclassified sequences</taxon>
        <taxon>metagenomes</taxon>
        <taxon>ecological metagenomes</taxon>
    </lineage>
</organism>